<name>A0AAE9XA27_PORGN</name>
<organism evidence="1 2">
    <name type="scientific">Porphyromonas gingivalis</name>
    <name type="common">Bacteroides gingivalis</name>
    <dbReference type="NCBI Taxonomy" id="837"/>
    <lineage>
        <taxon>Bacteria</taxon>
        <taxon>Pseudomonadati</taxon>
        <taxon>Bacteroidota</taxon>
        <taxon>Bacteroidia</taxon>
        <taxon>Bacteroidales</taxon>
        <taxon>Porphyromonadaceae</taxon>
        <taxon>Porphyromonas</taxon>
    </lineage>
</organism>
<dbReference type="GO" id="GO:0005975">
    <property type="term" value="P:carbohydrate metabolic process"/>
    <property type="evidence" value="ECO:0007669"/>
    <property type="project" value="UniProtKB-ARBA"/>
</dbReference>
<dbReference type="GO" id="GO:0004553">
    <property type="term" value="F:hydrolase activity, hydrolyzing O-glycosyl compounds"/>
    <property type="evidence" value="ECO:0007669"/>
    <property type="project" value="UniProtKB-ARBA"/>
</dbReference>
<accession>A0AAE9XA27</accession>
<proteinExistence type="predicted"/>
<evidence type="ECO:0000313" key="1">
    <source>
        <dbReference type="EMBL" id="WCG02567.1"/>
    </source>
</evidence>
<dbReference type="InterPro" id="IPR013320">
    <property type="entry name" value="ConA-like_dom_sf"/>
</dbReference>
<sequence>MEERDRARQQEIDESVILYFPFDEPAGSKVAYDYSATRSDVQVGTASLVTGRMGNAVRFAGNDKIATTKQVPINLSGNFTLSFFAKALSVETGAPKKFIWLLNFGGVNKYVEVEVESSASSFKHLALVKSGRLYAFYENGVKIKEHSGSDTLAGLSLNQDYYGGKYGFGLLDNVKIFNRALTQEEIMSEAHGEKSPTYSIDGVDLKEYGVFVSDSEGVMNRPKIKRTQSASWDDYHGEDVDLKHIYYEPREITLHCFITASSKVDFATKVSRFEQLFDKKGLRRLTIDVHPTKPLIYNVYCRDEIVVAKEWSDRQMVGTFKLKLIEPQPVKKILKHIYSSSDTQDCRILFSTDKLINIDWGDGVISEDVSGQMGVSHGYAKKGEYYIVITGCIEEIKKFETNAIVVWDRL</sequence>
<dbReference type="Gene3D" id="2.60.120.200">
    <property type="match status" value="1"/>
</dbReference>
<dbReference type="Pfam" id="PF13385">
    <property type="entry name" value="Laminin_G_3"/>
    <property type="match status" value="1"/>
</dbReference>
<dbReference type="RefSeq" id="WP_077083576.1">
    <property type="nucleotide sequence ID" value="NZ_CP116614.1"/>
</dbReference>
<evidence type="ECO:0000313" key="2">
    <source>
        <dbReference type="Proteomes" id="UP001179501"/>
    </source>
</evidence>
<dbReference type="Proteomes" id="UP001179501">
    <property type="component" value="Chromosome"/>
</dbReference>
<dbReference type="SUPFAM" id="SSF49899">
    <property type="entry name" value="Concanavalin A-like lectins/glucanases"/>
    <property type="match status" value="1"/>
</dbReference>
<dbReference type="AlphaFoldDB" id="A0AAE9XA27"/>
<gene>
    <name evidence="1" type="ORF">NY151_07860</name>
</gene>
<reference evidence="1" key="1">
    <citation type="submission" date="2023-01" db="EMBL/GenBank/DDBJ databases">
        <title>Phages are important unrecognized players in the ecology of the oral pathogen Porphyromonas gingivalis.</title>
        <authorList>
            <person name="Matrishin C.B."/>
            <person name="Kauffman K.M."/>
        </authorList>
    </citation>
    <scope>NUCLEOTIDE SEQUENCE</scope>
    <source>
        <strain evidence="1">ATCC 49417</strain>
    </source>
</reference>
<protein>
    <submittedName>
        <fullName evidence="1">LamG domain-containing protein</fullName>
    </submittedName>
</protein>
<dbReference type="EMBL" id="CP116614">
    <property type="protein sequence ID" value="WCG02567.1"/>
    <property type="molecule type" value="Genomic_DNA"/>
</dbReference>